<keyword evidence="1 2" id="KW-0539">Nucleus</keyword>
<dbReference type="PANTHER" id="PTHR47777">
    <property type="entry name" value="HOMEOBOX PROTEIN SEBOX"/>
    <property type="match status" value="1"/>
</dbReference>
<accession>A0A9D3RUV9</accession>
<comment type="subcellular location">
    <subcellularLocation>
        <location evidence="1 2">Nucleus</location>
    </subcellularLocation>
</comment>
<reference evidence="5" key="1">
    <citation type="submission" date="2021-01" db="EMBL/GenBank/DDBJ databases">
        <title>A chromosome-scale assembly of European eel, Anguilla anguilla.</title>
        <authorList>
            <person name="Henkel C."/>
            <person name="Jong-Raadsen S.A."/>
            <person name="Dufour S."/>
            <person name="Weltzien F.-A."/>
            <person name="Palstra A.P."/>
            <person name="Pelster B."/>
            <person name="Spaink H.P."/>
            <person name="Van Den Thillart G.E."/>
            <person name="Jansen H."/>
            <person name="Zahm M."/>
            <person name="Klopp C."/>
            <person name="Cedric C."/>
            <person name="Louis A."/>
            <person name="Berthelot C."/>
            <person name="Parey E."/>
            <person name="Roest Crollius H."/>
            <person name="Montfort J."/>
            <person name="Robinson-Rechavi M."/>
            <person name="Bucao C."/>
            <person name="Bouchez O."/>
            <person name="Gislard M."/>
            <person name="Lluch J."/>
            <person name="Milhes M."/>
            <person name="Lampietro C."/>
            <person name="Lopez Roques C."/>
            <person name="Donnadieu C."/>
            <person name="Braasch I."/>
            <person name="Desvignes T."/>
            <person name="Postlethwait J."/>
            <person name="Bobe J."/>
            <person name="Guiguen Y."/>
            <person name="Dirks R."/>
        </authorList>
    </citation>
    <scope>NUCLEOTIDE SEQUENCE</scope>
    <source>
        <strain evidence="5">Tag_6206</strain>
        <tissue evidence="5">Liver</tissue>
    </source>
</reference>
<keyword evidence="6" id="KW-1185">Reference proteome</keyword>
<dbReference type="EMBL" id="JAFIRN010000008">
    <property type="protein sequence ID" value="KAG5843988.1"/>
    <property type="molecule type" value="Genomic_DNA"/>
</dbReference>
<protein>
    <recommendedName>
        <fullName evidence="4">Homeobox domain-containing protein</fullName>
    </recommendedName>
</protein>
<feature type="region of interest" description="Disordered" evidence="3">
    <location>
        <begin position="36"/>
        <end position="56"/>
    </location>
</feature>
<dbReference type="InterPro" id="IPR001356">
    <property type="entry name" value="HD"/>
</dbReference>
<gene>
    <name evidence="5" type="ORF">ANANG_G00156710</name>
</gene>
<keyword evidence="1 2" id="KW-0238">DNA-binding</keyword>
<dbReference type="PROSITE" id="PS50071">
    <property type="entry name" value="HOMEOBOX_2"/>
    <property type="match status" value="1"/>
</dbReference>
<sequence>MALFMEPEFFCVQKLTDHREIDFVLSKSKDQFNDLMSESATSSREPDKAGLVEGQRKRKRTIFSRAQLSELERAFVVTPYPDITLRERLAALTHLPESKIQKHKERETEQAREKEPGKRGAHQPLLPLPHVHPRQTGGLGGPEQYQGDGRRQTYSDWVRHYSRTASHLAQPSTPASPDLPEAVLWEDGHRPHAPLLASARHVWPTPQRWEEFSQLCAASPGYRHPRPQPHSATPGKYSCASVDQVVPTHPQQMYWDIPHGQDHAMAGPQTSLGYISDLIYNAAVVTNLLEF</sequence>
<organism evidence="5 6">
    <name type="scientific">Anguilla anguilla</name>
    <name type="common">European freshwater eel</name>
    <name type="synonym">Muraena anguilla</name>
    <dbReference type="NCBI Taxonomy" id="7936"/>
    <lineage>
        <taxon>Eukaryota</taxon>
        <taxon>Metazoa</taxon>
        <taxon>Chordata</taxon>
        <taxon>Craniata</taxon>
        <taxon>Vertebrata</taxon>
        <taxon>Euteleostomi</taxon>
        <taxon>Actinopterygii</taxon>
        <taxon>Neopterygii</taxon>
        <taxon>Teleostei</taxon>
        <taxon>Anguilliformes</taxon>
        <taxon>Anguillidae</taxon>
        <taxon>Anguilla</taxon>
    </lineage>
</organism>
<dbReference type="GO" id="GO:0005634">
    <property type="term" value="C:nucleus"/>
    <property type="evidence" value="ECO:0007669"/>
    <property type="project" value="UniProtKB-SubCell"/>
</dbReference>
<proteinExistence type="predicted"/>
<evidence type="ECO:0000256" key="2">
    <source>
        <dbReference type="RuleBase" id="RU000682"/>
    </source>
</evidence>
<feature type="domain" description="Homeobox" evidence="4">
    <location>
        <begin position="54"/>
        <end position="114"/>
    </location>
</feature>
<dbReference type="AlphaFoldDB" id="A0A9D3RUV9"/>
<dbReference type="InterPro" id="IPR009057">
    <property type="entry name" value="Homeodomain-like_sf"/>
</dbReference>
<dbReference type="Pfam" id="PF00046">
    <property type="entry name" value="Homeodomain"/>
    <property type="match status" value="1"/>
</dbReference>
<feature type="DNA-binding region" description="Homeobox" evidence="1">
    <location>
        <begin position="56"/>
        <end position="115"/>
    </location>
</feature>
<name>A0A9D3RUV9_ANGAN</name>
<comment type="caution">
    <text evidence="5">The sequence shown here is derived from an EMBL/GenBank/DDBJ whole genome shotgun (WGS) entry which is preliminary data.</text>
</comment>
<dbReference type="Proteomes" id="UP001044222">
    <property type="component" value="Chromosome 8"/>
</dbReference>
<evidence type="ECO:0000259" key="4">
    <source>
        <dbReference type="PROSITE" id="PS50071"/>
    </source>
</evidence>
<keyword evidence="1 2" id="KW-0371">Homeobox</keyword>
<dbReference type="GO" id="GO:0003677">
    <property type="term" value="F:DNA binding"/>
    <property type="evidence" value="ECO:0007669"/>
    <property type="project" value="UniProtKB-UniRule"/>
</dbReference>
<dbReference type="Gene3D" id="1.10.10.60">
    <property type="entry name" value="Homeodomain-like"/>
    <property type="match status" value="1"/>
</dbReference>
<feature type="compositionally biased region" description="Basic and acidic residues" evidence="3">
    <location>
        <begin position="96"/>
        <end position="118"/>
    </location>
</feature>
<dbReference type="CDD" id="cd00086">
    <property type="entry name" value="homeodomain"/>
    <property type="match status" value="1"/>
</dbReference>
<evidence type="ECO:0000313" key="5">
    <source>
        <dbReference type="EMBL" id="KAG5843988.1"/>
    </source>
</evidence>
<feature type="region of interest" description="Disordered" evidence="3">
    <location>
        <begin position="96"/>
        <end position="149"/>
    </location>
</feature>
<dbReference type="SUPFAM" id="SSF46689">
    <property type="entry name" value="Homeodomain-like"/>
    <property type="match status" value="1"/>
</dbReference>
<dbReference type="PANTHER" id="PTHR47777:SF1">
    <property type="entry name" value="HOMEOBOX PROTEIN SEBOX"/>
    <property type="match status" value="1"/>
</dbReference>
<evidence type="ECO:0000256" key="3">
    <source>
        <dbReference type="SAM" id="MobiDB-lite"/>
    </source>
</evidence>
<dbReference type="SMART" id="SM00389">
    <property type="entry name" value="HOX"/>
    <property type="match status" value="1"/>
</dbReference>
<evidence type="ECO:0000313" key="6">
    <source>
        <dbReference type="Proteomes" id="UP001044222"/>
    </source>
</evidence>
<dbReference type="InterPro" id="IPR042223">
    <property type="entry name" value="SEBOX"/>
</dbReference>
<evidence type="ECO:0000256" key="1">
    <source>
        <dbReference type="PROSITE-ProRule" id="PRU00108"/>
    </source>
</evidence>